<keyword evidence="3" id="KW-1185">Reference proteome</keyword>
<sequence length="293" mass="32575">MSMNAALKAKLAKAKAIGPNMNEATKGGGDYVPPEAGKNCRIRFIGFYEGGTHVEQSGQYAGKKNKKVKMDFELHGPRETWKPTEVDGKLIPKRLSLGGSFGINYSLNEKATFYKLFKTMSECHPDAEATIMAELLGREFICDIEHKPSKDGKRQYANIVNIRKAEREDEDGNIVPIKIPEAITEPKFFIHDIADREMWDALYIEGKYDDEKDKEGNVVREGKSKNVIQEWIMSAVDFDSSPIGLLLAAGGTQKDNEELDKALGGEADDKPPFPTEDDEQAPPPATPDMSEMM</sequence>
<evidence type="ECO:0000256" key="1">
    <source>
        <dbReference type="SAM" id="MobiDB-lite"/>
    </source>
</evidence>
<evidence type="ECO:0000313" key="2">
    <source>
        <dbReference type="EMBL" id="QVR48662.1"/>
    </source>
</evidence>
<proteinExistence type="predicted"/>
<reference evidence="2" key="1">
    <citation type="submission" date="2021-04" db="EMBL/GenBank/DDBJ databases">
        <authorList>
            <person name="Han K."/>
            <person name="Tian F."/>
            <person name="Li F."/>
            <person name="Tong Y."/>
        </authorList>
    </citation>
    <scope>NUCLEOTIDE SEQUENCE</scope>
</reference>
<protein>
    <submittedName>
        <fullName evidence="2">Uncharacterized protein</fullName>
    </submittedName>
</protein>
<feature type="region of interest" description="Disordered" evidence="1">
    <location>
        <begin position="249"/>
        <end position="293"/>
    </location>
</feature>
<accession>A0A8E6PM09</accession>
<feature type="compositionally biased region" description="Basic and acidic residues" evidence="1">
    <location>
        <begin position="254"/>
        <end position="271"/>
    </location>
</feature>
<name>A0A8E6PM09_9CAUD</name>
<dbReference type="EMBL" id="MW960043">
    <property type="protein sequence ID" value="QVR48662.1"/>
    <property type="molecule type" value="Genomic_DNA"/>
</dbReference>
<evidence type="ECO:0000313" key="3">
    <source>
        <dbReference type="Proteomes" id="UP000682369"/>
    </source>
</evidence>
<organism evidence="2 3">
    <name type="scientific">Stenotrophomonas phage BUCT609</name>
    <dbReference type="NCBI Taxonomy" id="2834250"/>
    <lineage>
        <taxon>Viruses</taxon>
        <taxon>Duplodnaviria</taxon>
        <taxon>Heunggongvirae</taxon>
        <taxon>Uroviricota</taxon>
        <taxon>Caudoviricetes</taxon>
        <taxon>Autographivirales</taxon>
        <taxon>Autonotataviridae</taxon>
        <taxon>Gujervirinae</taxon>
        <taxon>Maltophvirus</taxon>
        <taxon>Maltophvirus BUCT609</taxon>
    </lineage>
</organism>
<dbReference type="Proteomes" id="UP000682369">
    <property type="component" value="Segment"/>
</dbReference>